<dbReference type="PROSITE" id="PS50011">
    <property type="entry name" value="PROTEIN_KINASE_DOM"/>
    <property type="match status" value="1"/>
</dbReference>
<sequence length="519" mass="58249">MIGFSNIASFFNAKLFIDSTEVFTQLAVMTAYAKHTFIQQPNRYVRSLVITPDQALLFHFDRSGAQHTLPLNIHKDPQTFVRLILGLCSTEEWILGLDDSIQRSIGADGGKARGTLKTIGSDNKVVAYDLVMEEDPFVRSSIRGRGTTCWPVKNANGERFVVKDYWPSGDRETEYELLKEAKGLPGVCQIVSYEDCRAQTKSFRGDTLASTKGTFHNRTTIRIVMKAYGLSIENFSTAEQVLAVLRDAIAGHKALLDRNIIHRDISPTNVLLGSPDADAGDRGVLIDLDIASRTKAPFTLIRADFKMGTRMFQSLMVLRTYQFEQDIISAHDYLDDLESLFWVFSYLLLTYKVDGKRAASNYLQDDVSSWGQDPSAALMAKFVFLDDDSMDREIEKLMDEGWRYACTELFSKFRVYMNTLARKKRRLISESDSVTGDGLPNRFSSLLENVDEHYEYVLGLFDDALKKVKEVPQPIPDSTSTPIPHATSTSVASPATVSNQLLPVSQITSPPHRSVMRQA</sequence>
<organism evidence="3 4">
    <name type="scientific">Candolleomyces eurysporus</name>
    <dbReference type="NCBI Taxonomy" id="2828524"/>
    <lineage>
        <taxon>Eukaryota</taxon>
        <taxon>Fungi</taxon>
        <taxon>Dikarya</taxon>
        <taxon>Basidiomycota</taxon>
        <taxon>Agaricomycotina</taxon>
        <taxon>Agaricomycetes</taxon>
        <taxon>Agaricomycetidae</taxon>
        <taxon>Agaricales</taxon>
        <taxon>Agaricineae</taxon>
        <taxon>Psathyrellaceae</taxon>
        <taxon>Candolleomyces</taxon>
    </lineage>
</organism>
<dbReference type="InterPro" id="IPR011009">
    <property type="entry name" value="Kinase-like_dom_sf"/>
</dbReference>
<gene>
    <name evidence="3" type="ORF">H1R20_g10571</name>
</gene>
<protein>
    <recommendedName>
        <fullName evidence="2">Protein kinase domain-containing protein</fullName>
    </recommendedName>
</protein>
<feature type="domain" description="Protein kinase" evidence="2">
    <location>
        <begin position="137"/>
        <end position="519"/>
    </location>
</feature>
<dbReference type="InterPro" id="IPR000719">
    <property type="entry name" value="Prot_kinase_dom"/>
</dbReference>
<dbReference type="AlphaFoldDB" id="A0A9W8MEU5"/>
<dbReference type="GO" id="GO:0005524">
    <property type="term" value="F:ATP binding"/>
    <property type="evidence" value="ECO:0007669"/>
    <property type="project" value="InterPro"/>
</dbReference>
<feature type="region of interest" description="Disordered" evidence="1">
    <location>
        <begin position="472"/>
        <end position="494"/>
    </location>
</feature>
<keyword evidence="4" id="KW-1185">Reference proteome</keyword>
<dbReference type="EMBL" id="JANBPK010001056">
    <property type="protein sequence ID" value="KAJ2926513.1"/>
    <property type="molecule type" value="Genomic_DNA"/>
</dbReference>
<dbReference type="Proteomes" id="UP001140091">
    <property type="component" value="Unassembled WGS sequence"/>
</dbReference>
<dbReference type="PROSITE" id="PS00109">
    <property type="entry name" value="PROTEIN_KINASE_TYR"/>
    <property type="match status" value="1"/>
</dbReference>
<dbReference type="InterPro" id="IPR008266">
    <property type="entry name" value="Tyr_kinase_AS"/>
</dbReference>
<dbReference type="PANTHER" id="PTHR38248">
    <property type="entry name" value="FUNK1 6"/>
    <property type="match status" value="1"/>
</dbReference>
<dbReference type="Pfam" id="PF17667">
    <property type="entry name" value="Pkinase_fungal"/>
    <property type="match status" value="1"/>
</dbReference>
<accession>A0A9W8MEU5</accession>
<dbReference type="InterPro" id="IPR040976">
    <property type="entry name" value="Pkinase_fungal"/>
</dbReference>
<evidence type="ECO:0000313" key="3">
    <source>
        <dbReference type="EMBL" id="KAJ2926513.1"/>
    </source>
</evidence>
<evidence type="ECO:0000313" key="4">
    <source>
        <dbReference type="Proteomes" id="UP001140091"/>
    </source>
</evidence>
<feature type="non-terminal residue" evidence="3">
    <location>
        <position position="1"/>
    </location>
</feature>
<dbReference type="SUPFAM" id="SSF56112">
    <property type="entry name" value="Protein kinase-like (PK-like)"/>
    <property type="match status" value="1"/>
</dbReference>
<comment type="caution">
    <text evidence="3">The sequence shown here is derived from an EMBL/GenBank/DDBJ whole genome shotgun (WGS) entry which is preliminary data.</text>
</comment>
<dbReference type="Gene3D" id="1.10.510.10">
    <property type="entry name" value="Transferase(Phosphotransferase) domain 1"/>
    <property type="match status" value="1"/>
</dbReference>
<name>A0A9W8MEU5_9AGAR</name>
<dbReference type="OrthoDB" id="2970723at2759"/>
<evidence type="ECO:0000259" key="2">
    <source>
        <dbReference type="PROSITE" id="PS50011"/>
    </source>
</evidence>
<evidence type="ECO:0000256" key="1">
    <source>
        <dbReference type="SAM" id="MobiDB-lite"/>
    </source>
</evidence>
<dbReference type="GO" id="GO:0004672">
    <property type="term" value="F:protein kinase activity"/>
    <property type="evidence" value="ECO:0007669"/>
    <property type="project" value="InterPro"/>
</dbReference>
<proteinExistence type="predicted"/>
<reference evidence="3" key="1">
    <citation type="submission" date="2022-06" db="EMBL/GenBank/DDBJ databases">
        <title>Genome Sequence of Candolleomyces eurysporus.</title>
        <authorList>
            <person name="Buettner E."/>
        </authorList>
    </citation>
    <scope>NUCLEOTIDE SEQUENCE</scope>
    <source>
        <strain evidence="3">VTCC 930004</strain>
    </source>
</reference>
<dbReference type="PANTHER" id="PTHR38248:SF2">
    <property type="entry name" value="FUNK1 11"/>
    <property type="match status" value="1"/>
</dbReference>